<evidence type="ECO:0000313" key="2">
    <source>
        <dbReference type="Proteomes" id="UP000002217"/>
    </source>
</evidence>
<sequence>MENSELMDELQKELNLEQYMISELSSAFEIESNTAMKVKREIEKKRMLLQGIIKNMDGI</sequence>
<name>C8VZP4_DESAS</name>
<keyword evidence="2" id="KW-1185">Reference proteome</keyword>
<dbReference type="EMBL" id="CP001720">
    <property type="protein sequence ID" value="ACV63022.1"/>
    <property type="molecule type" value="Genomic_DNA"/>
</dbReference>
<dbReference type="STRING" id="485916.Dtox_2204"/>
<evidence type="ECO:0000313" key="1">
    <source>
        <dbReference type="EMBL" id="ACV63022.1"/>
    </source>
</evidence>
<dbReference type="HOGENOM" id="CLU_2952846_0_0_9"/>
<gene>
    <name evidence="1" type="ordered locus">Dtox_2204</name>
</gene>
<dbReference type="RefSeq" id="WP_015757726.1">
    <property type="nucleotide sequence ID" value="NC_013216.1"/>
</dbReference>
<dbReference type="AlphaFoldDB" id="C8VZP4"/>
<accession>C8VZP4</accession>
<organism evidence="1 2">
    <name type="scientific">Desulfofarcimen acetoxidans (strain ATCC 49208 / DSM 771 / KCTC 5769 / VKM B-1644 / 5575)</name>
    <name type="common">Desulfotomaculum acetoxidans</name>
    <dbReference type="NCBI Taxonomy" id="485916"/>
    <lineage>
        <taxon>Bacteria</taxon>
        <taxon>Bacillati</taxon>
        <taxon>Bacillota</taxon>
        <taxon>Clostridia</taxon>
        <taxon>Eubacteriales</taxon>
        <taxon>Peptococcaceae</taxon>
        <taxon>Desulfofarcimen</taxon>
    </lineage>
</organism>
<dbReference type="KEGG" id="dae:Dtox_2204"/>
<protein>
    <submittedName>
        <fullName evidence="1">Uncharacterized protein</fullName>
    </submittedName>
</protein>
<dbReference type="Proteomes" id="UP000002217">
    <property type="component" value="Chromosome"/>
</dbReference>
<reference evidence="1 2" key="1">
    <citation type="journal article" date="2009" name="Stand. Genomic Sci.">
        <title>Complete genome sequence of Desulfotomaculum acetoxidans type strain (5575).</title>
        <authorList>
            <person name="Spring S."/>
            <person name="Lapidus A."/>
            <person name="Schroder M."/>
            <person name="Gleim D."/>
            <person name="Sims D."/>
            <person name="Meincke L."/>
            <person name="Glavina Del Rio T."/>
            <person name="Tice H."/>
            <person name="Copeland A."/>
            <person name="Cheng J.F."/>
            <person name="Lucas S."/>
            <person name="Chen F."/>
            <person name="Nolan M."/>
            <person name="Bruce D."/>
            <person name="Goodwin L."/>
            <person name="Pitluck S."/>
            <person name="Ivanova N."/>
            <person name="Mavromatis K."/>
            <person name="Mikhailova N."/>
            <person name="Pati A."/>
            <person name="Chen A."/>
            <person name="Palaniappan K."/>
            <person name="Land M."/>
            <person name="Hauser L."/>
            <person name="Chang Y.J."/>
            <person name="Jeffries C.D."/>
            <person name="Chain P."/>
            <person name="Saunders E."/>
            <person name="Brettin T."/>
            <person name="Detter J.C."/>
            <person name="Goker M."/>
            <person name="Bristow J."/>
            <person name="Eisen J.A."/>
            <person name="Markowitz V."/>
            <person name="Hugenholtz P."/>
            <person name="Kyrpides N.C."/>
            <person name="Klenk H.P."/>
            <person name="Han C."/>
        </authorList>
    </citation>
    <scope>NUCLEOTIDE SEQUENCE [LARGE SCALE GENOMIC DNA]</scope>
    <source>
        <strain evidence="2">ATCC 49208 / DSM 771 / VKM B-1644</strain>
    </source>
</reference>
<proteinExistence type="predicted"/>